<dbReference type="KEGG" id="odi:ODI_R1077"/>
<name>A0A1C3K3R8_9BURK</name>
<proteinExistence type="predicted"/>
<sequence>MFATPDEAEHAFYEALEQGDTTRLMQIWADDEEIVCVHPGGVRLVGHAAVLESWQEILGNGPLVIRPLRNIVMHSMMCAVHNLVEQVSASTPEGNQIVHCYATHVYHKGPTGWRLVLHHASPAPPSAGLLDMHDMPDTLH</sequence>
<organism evidence="2 4">
    <name type="scientific">Orrella dioscoreae</name>
    <dbReference type="NCBI Taxonomy" id="1851544"/>
    <lineage>
        <taxon>Bacteria</taxon>
        <taxon>Pseudomonadati</taxon>
        <taxon>Pseudomonadota</taxon>
        <taxon>Betaproteobacteria</taxon>
        <taxon>Burkholderiales</taxon>
        <taxon>Alcaligenaceae</taxon>
        <taxon>Orrella</taxon>
    </lineage>
</organism>
<protein>
    <submittedName>
        <fullName evidence="2">Alternative dihydrofolate reductase 3</fullName>
    </submittedName>
</protein>
<feature type="domain" description="SnoaL-like" evidence="1">
    <location>
        <begin position="10"/>
        <end position="123"/>
    </location>
</feature>
<dbReference type="EMBL" id="LT907988">
    <property type="protein sequence ID" value="SOE47848.1"/>
    <property type="molecule type" value="Genomic_DNA"/>
</dbReference>
<dbReference type="PANTHER" id="PTHR34957:SF1">
    <property type="entry name" value="NUCLEAR TRANSPORT FACTOR 2 (NTF2) FAMILY PROTEIN"/>
    <property type="match status" value="1"/>
</dbReference>
<evidence type="ECO:0000313" key="4">
    <source>
        <dbReference type="Proteomes" id="UP000078558"/>
    </source>
</evidence>
<dbReference type="InterPro" id="IPR037401">
    <property type="entry name" value="SnoaL-like"/>
</dbReference>
<gene>
    <name evidence="2" type="ORF">ODI_00014</name>
    <name evidence="3" type="ORF">ODI_R1077</name>
</gene>
<dbReference type="Pfam" id="PF13474">
    <property type="entry name" value="SnoaL_3"/>
    <property type="match status" value="1"/>
</dbReference>
<dbReference type="AlphaFoldDB" id="A0A1C3K3R8"/>
<dbReference type="Proteomes" id="UP000078558">
    <property type="component" value="Chromosome I"/>
</dbReference>
<dbReference type="InterPro" id="IPR032710">
    <property type="entry name" value="NTF2-like_dom_sf"/>
</dbReference>
<evidence type="ECO:0000313" key="3">
    <source>
        <dbReference type="EMBL" id="SOE47848.1"/>
    </source>
</evidence>
<evidence type="ECO:0000259" key="1">
    <source>
        <dbReference type="Pfam" id="PF13474"/>
    </source>
</evidence>
<dbReference type="SUPFAM" id="SSF54427">
    <property type="entry name" value="NTF2-like"/>
    <property type="match status" value="1"/>
</dbReference>
<dbReference type="PANTHER" id="PTHR34957">
    <property type="entry name" value="NUCLEAR TRANSPORT FACTOR 2 (NTF2) FAMILY PROTEIN"/>
    <property type="match status" value="1"/>
</dbReference>
<dbReference type="Gene3D" id="3.10.450.50">
    <property type="match status" value="1"/>
</dbReference>
<keyword evidence="4" id="KW-1185">Reference proteome</keyword>
<reference evidence="3 4" key="2">
    <citation type="submission" date="2017-08" db="EMBL/GenBank/DDBJ databases">
        <authorList>
            <person name="de Groot N.N."/>
        </authorList>
    </citation>
    <scope>NUCLEOTIDE SEQUENCE [LARGE SCALE GENOMIC DNA]</scope>
    <source>
        <strain evidence="3">Orrdi1</strain>
    </source>
</reference>
<dbReference type="OrthoDB" id="5767026at2"/>
<dbReference type="EMBL" id="FLRC01000026">
    <property type="protein sequence ID" value="SBT26094.1"/>
    <property type="molecule type" value="Genomic_DNA"/>
</dbReference>
<dbReference type="RefSeq" id="WP_067755252.1">
    <property type="nucleotide sequence ID" value="NZ_LT907988.1"/>
</dbReference>
<evidence type="ECO:0000313" key="2">
    <source>
        <dbReference type="EMBL" id="SBT26094.1"/>
    </source>
</evidence>
<accession>A0A1C3K3R8</accession>
<dbReference type="STRING" id="1851544.ODI_00014"/>
<reference evidence="2 4" key="1">
    <citation type="submission" date="2016-06" db="EMBL/GenBank/DDBJ databases">
        <authorList>
            <person name="Kjaerup R.B."/>
            <person name="Dalgaard T.S."/>
            <person name="Juul-Madsen H.R."/>
        </authorList>
    </citation>
    <scope>NUCLEOTIDE SEQUENCE [LARGE SCALE GENOMIC DNA]</scope>
    <source>
        <strain evidence="2">Orrdi1</strain>
    </source>
</reference>